<protein>
    <recommendedName>
        <fullName evidence="7">BHLH domain-containing protein</fullName>
    </recommendedName>
</protein>
<proteinExistence type="predicted"/>
<dbReference type="InterPro" id="IPR011598">
    <property type="entry name" value="bHLH_dom"/>
</dbReference>
<dbReference type="GO" id="GO:0000981">
    <property type="term" value="F:DNA-binding transcription factor activity, RNA polymerase II-specific"/>
    <property type="evidence" value="ECO:0007669"/>
    <property type="project" value="TreeGrafter"/>
</dbReference>
<evidence type="ECO:0000256" key="6">
    <source>
        <dbReference type="SAM" id="MobiDB-lite"/>
    </source>
</evidence>
<evidence type="ECO:0000256" key="5">
    <source>
        <dbReference type="ARBA" id="ARBA00023242"/>
    </source>
</evidence>
<dbReference type="GO" id="GO:0046983">
    <property type="term" value="F:protein dimerization activity"/>
    <property type="evidence" value="ECO:0007669"/>
    <property type="project" value="InterPro"/>
</dbReference>
<evidence type="ECO:0000256" key="2">
    <source>
        <dbReference type="ARBA" id="ARBA00023015"/>
    </source>
</evidence>
<keyword evidence="4" id="KW-0804">Transcription</keyword>
<evidence type="ECO:0000259" key="7">
    <source>
        <dbReference type="PROSITE" id="PS50888"/>
    </source>
</evidence>
<dbReference type="Gene3D" id="4.10.280.10">
    <property type="entry name" value="Helix-loop-helix DNA-binding domain"/>
    <property type="match status" value="1"/>
</dbReference>
<dbReference type="FunFam" id="4.10.280.10:FF:000022">
    <property type="entry name" value="Basic helix-loop-helix transcription factor"/>
    <property type="match status" value="1"/>
</dbReference>
<dbReference type="AlphaFoldDB" id="A0A6J5VNX9"/>
<evidence type="ECO:0000256" key="3">
    <source>
        <dbReference type="ARBA" id="ARBA00023125"/>
    </source>
</evidence>
<feature type="compositionally biased region" description="Low complexity" evidence="6">
    <location>
        <begin position="247"/>
        <end position="257"/>
    </location>
</feature>
<evidence type="ECO:0000313" key="8">
    <source>
        <dbReference type="EMBL" id="CAB4290676.1"/>
    </source>
</evidence>
<dbReference type="Pfam" id="PF00010">
    <property type="entry name" value="HLH"/>
    <property type="match status" value="1"/>
</dbReference>
<reference evidence="8 9" key="1">
    <citation type="submission" date="2020-05" db="EMBL/GenBank/DDBJ databases">
        <authorList>
            <person name="Campoy J."/>
            <person name="Schneeberger K."/>
            <person name="Spophaly S."/>
        </authorList>
    </citation>
    <scope>NUCLEOTIDE SEQUENCE [LARGE SCALE GENOMIC DNA]</scope>
    <source>
        <strain evidence="8">PruArmRojPasFocal</strain>
    </source>
</reference>
<keyword evidence="2" id="KW-0805">Transcription regulation</keyword>
<organism evidence="8 9">
    <name type="scientific">Prunus armeniaca</name>
    <name type="common">Apricot</name>
    <name type="synonym">Armeniaca vulgaris</name>
    <dbReference type="NCBI Taxonomy" id="36596"/>
    <lineage>
        <taxon>Eukaryota</taxon>
        <taxon>Viridiplantae</taxon>
        <taxon>Streptophyta</taxon>
        <taxon>Embryophyta</taxon>
        <taxon>Tracheophyta</taxon>
        <taxon>Spermatophyta</taxon>
        <taxon>Magnoliopsida</taxon>
        <taxon>eudicotyledons</taxon>
        <taxon>Gunneridae</taxon>
        <taxon>Pentapetalae</taxon>
        <taxon>rosids</taxon>
        <taxon>fabids</taxon>
        <taxon>Rosales</taxon>
        <taxon>Rosaceae</taxon>
        <taxon>Amygdaloideae</taxon>
        <taxon>Amygdaleae</taxon>
        <taxon>Prunus</taxon>
    </lineage>
</organism>
<dbReference type="PANTHER" id="PTHR16223:SF370">
    <property type="entry name" value="TRANSCRIPTION FACTOR RSL3-RELATED"/>
    <property type="match status" value="1"/>
</dbReference>
<evidence type="ECO:0000313" key="9">
    <source>
        <dbReference type="Proteomes" id="UP000507222"/>
    </source>
</evidence>
<dbReference type="SMART" id="SM00353">
    <property type="entry name" value="HLH"/>
    <property type="match status" value="1"/>
</dbReference>
<evidence type="ECO:0000256" key="4">
    <source>
        <dbReference type="ARBA" id="ARBA00023163"/>
    </source>
</evidence>
<feature type="region of interest" description="Disordered" evidence="6">
    <location>
        <begin position="170"/>
        <end position="282"/>
    </location>
</feature>
<name>A0A6J5VNX9_PRUAR</name>
<accession>A0A6J5VNX9</accession>
<dbReference type="GO" id="GO:0005634">
    <property type="term" value="C:nucleus"/>
    <property type="evidence" value="ECO:0007669"/>
    <property type="project" value="UniProtKB-SubCell"/>
</dbReference>
<dbReference type="InterPro" id="IPR036638">
    <property type="entry name" value="HLH_DNA-bd_sf"/>
</dbReference>
<feature type="compositionally biased region" description="Low complexity" evidence="6">
    <location>
        <begin position="223"/>
        <end position="233"/>
    </location>
</feature>
<dbReference type="CDD" id="cd11454">
    <property type="entry name" value="bHLH_AtIND_like"/>
    <property type="match status" value="1"/>
</dbReference>
<evidence type="ECO:0000256" key="1">
    <source>
        <dbReference type="ARBA" id="ARBA00004123"/>
    </source>
</evidence>
<gene>
    <name evidence="8" type="ORF">CURHAP_LOCUS50779</name>
</gene>
<dbReference type="SUPFAM" id="SSF47459">
    <property type="entry name" value="HLH, helix-loop-helix DNA-binding domain"/>
    <property type="match status" value="1"/>
</dbReference>
<keyword evidence="3" id="KW-0238">DNA-binding</keyword>
<comment type="subcellular location">
    <subcellularLocation>
        <location evidence="1">Nucleus</location>
    </subcellularLocation>
</comment>
<dbReference type="Proteomes" id="UP000507222">
    <property type="component" value="Unassembled WGS sequence"/>
</dbReference>
<sequence length="362" mass="39661">MEHIGVVAEGEWTSLSGMYTAEEVDFMAQLLGNFSSSNHPSGTSSMRVPDTFWPGDESLTMNMSGNHEGSHYSSETSISDCSNRILFPTSSNESYYLSSDSHPMLVTSNSSMSIDFGSGDGIRNLNSYLIEVNDQCLNQEPSEGNAEEYGGNQPEAVALGKRKYDMTVQEPAMDDKSNPSKNSMKGTQISENMNKRNIKSKKSLQIITSNNEEDGNAGPNRQSSSSCCSGDDSNIALHSHENSQEQSPGSASTSSLSPKEASALNLSGKSRARRGSAIDPQSLYARKRREKINERLRVLQNLVPNGTKVDISTMLEEAVHYVKFLQLQIKLLSSDDMWMYAPICYNGMDLGLDLKLTSPKQS</sequence>
<feature type="domain" description="BHLH" evidence="7">
    <location>
        <begin position="276"/>
        <end position="325"/>
    </location>
</feature>
<dbReference type="PANTHER" id="PTHR16223">
    <property type="entry name" value="TRANSCRIPTION FACTOR BHLH83-RELATED"/>
    <property type="match status" value="1"/>
</dbReference>
<dbReference type="GO" id="GO:0048766">
    <property type="term" value="P:root hair initiation"/>
    <property type="evidence" value="ECO:0007669"/>
    <property type="project" value="UniProtKB-ARBA"/>
</dbReference>
<dbReference type="InterPro" id="IPR045843">
    <property type="entry name" value="IND-like"/>
</dbReference>
<keyword evidence="5" id="KW-0539">Nucleus</keyword>
<dbReference type="EMBL" id="CAEKDK010000008">
    <property type="protein sequence ID" value="CAB4290676.1"/>
    <property type="molecule type" value="Genomic_DNA"/>
</dbReference>
<feature type="compositionally biased region" description="Polar residues" evidence="6">
    <location>
        <begin position="179"/>
        <end position="192"/>
    </location>
</feature>
<dbReference type="GO" id="GO:0000978">
    <property type="term" value="F:RNA polymerase II cis-regulatory region sequence-specific DNA binding"/>
    <property type="evidence" value="ECO:0007669"/>
    <property type="project" value="TreeGrafter"/>
</dbReference>
<dbReference type="PROSITE" id="PS50888">
    <property type="entry name" value="BHLH"/>
    <property type="match status" value="1"/>
</dbReference>